<accession>A0AC35U794</accession>
<sequence length="194" mass="22172">MNAVVKRKARKAKKLNEMMLKRAKVESAIDAEITHRRSEIIVESPIEDAAVDKINESVTNNQVGNTPIMSHRKEIADDICSLREHWEFERMKKLAAEEVFKAKRIHQRRNTQDSFEGTNSRAINKIQVGVNELKYVDNQSGKDFAKATMPVRNIRFDGLSGSVYNNTFNWNQRDADSNDVIPANERFGECCSIC</sequence>
<dbReference type="WBParaSite" id="RSKR_0000847100.1">
    <property type="protein sequence ID" value="RSKR_0000847100.1"/>
    <property type="gene ID" value="RSKR_0000847100"/>
</dbReference>
<organism evidence="1 2">
    <name type="scientific">Rhabditophanes sp. KR3021</name>
    <dbReference type="NCBI Taxonomy" id="114890"/>
    <lineage>
        <taxon>Eukaryota</taxon>
        <taxon>Metazoa</taxon>
        <taxon>Ecdysozoa</taxon>
        <taxon>Nematoda</taxon>
        <taxon>Chromadorea</taxon>
        <taxon>Rhabditida</taxon>
        <taxon>Tylenchina</taxon>
        <taxon>Panagrolaimomorpha</taxon>
        <taxon>Strongyloidoidea</taxon>
        <taxon>Alloionematidae</taxon>
        <taxon>Rhabditophanes</taxon>
    </lineage>
</organism>
<name>A0AC35U794_9BILA</name>
<reference evidence="2" key="1">
    <citation type="submission" date="2016-11" db="UniProtKB">
        <authorList>
            <consortium name="WormBaseParasite"/>
        </authorList>
    </citation>
    <scope>IDENTIFICATION</scope>
    <source>
        <strain evidence="2">KR3021</strain>
    </source>
</reference>
<dbReference type="Proteomes" id="UP000095286">
    <property type="component" value="Unplaced"/>
</dbReference>
<proteinExistence type="predicted"/>
<evidence type="ECO:0000313" key="1">
    <source>
        <dbReference type="Proteomes" id="UP000095286"/>
    </source>
</evidence>
<evidence type="ECO:0000313" key="2">
    <source>
        <dbReference type="WBParaSite" id="RSKR_0000847100.1"/>
    </source>
</evidence>
<protein>
    <submittedName>
        <fullName evidence="2">SKIP_SNW domain-containing protein</fullName>
    </submittedName>
</protein>